<dbReference type="EMBL" id="POTX01000010">
    <property type="protein sequence ID" value="PZG00335.1"/>
    <property type="molecule type" value="Genomic_DNA"/>
</dbReference>
<sequence length="306" mass="35074">MSLLLVLNELSYRETKARREEVSDSLHGFVRLLRKVRQHRTDVALVTERRFFDLDLGDDYSVREWAGDGRNRDAMRYLRGMNQRAPFREVAPADLRDGTEYFHEEQAAEGLGTAHQVGGLAVSLPLAQPWEETSLRLSQRGLAENDAGTVTLTETEVDVRHASRAAHVDRHRQWLCDSELTRIHTGAELWEAREDIFPHLRFLPRVAGDLHRLAPAWLQPVKERLAELELTVADWVPSAEAAPQWRSKVTPESESRKALCRFVDTDGQAHLFDWHARFTPRAGRLHFRMDGARQQFVIAYIGAKLT</sequence>
<accession>A0A2W2D409</accession>
<proteinExistence type="predicted"/>
<dbReference type="RefSeq" id="WP_212808552.1">
    <property type="nucleotide sequence ID" value="NZ_AP023358.1"/>
</dbReference>
<keyword evidence="2" id="KW-1185">Reference proteome</keyword>
<name>A0A2W2D409_9ACTN</name>
<reference evidence="1 2" key="1">
    <citation type="submission" date="2018-01" db="EMBL/GenBank/DDBJ databases">
        <title>Draft genome sequence of Jishengella endophytica.</title>
        <authorList>
            <person name="Sahin N."/>
            <person name="Ay H."/>
            <person name="Saygin H."/>
        </authorList>
    </citation>
    <scope>NUCLEOTIDE SEQUENCE [LARGE SCALE GENOMIC DNA]</scope>
    <source>
        <strain evidence="1 2">DSM 45430</strain>
    </source>
</reference>
<comment type="caution">
    <text evidence="1">The sequence shown here is derived from an EMBL/GenBank/DDBJ whole genome shotgun (WGS) entry which is preliminary data.</text>
</comment>
<evidence type="ECO:0000313" key="2">
    <source>
        <dbReference type="Proteomes" id="UP000248627"/>
    </source>
</evidence>
<dbReference type="AlphaFoldDB" id="A0A2W2D409"/>
<gene>
    <name evidence="1" type="ORF">C1I93_02880</name>
</gene>
<organism evidence="1 2">
    <name type="scientific">Micromonospora endophytica</name>
    <dbReference type="NCBI Taxonomy" id="515350"/>
    <lineage>
        <taxon>Bacteria</taxon>
        <taxon>Bacillati</taxon>
        <taxon>Actinomycetota</taxon>
        <taxon>Actinomycetes</taxon>
        <taxon>Micromonosporales</taxon>
        <taxon>Micromonosporaceae</taxon>
        <taxon>Micromonospora</taxon>
    </lineage>
</organism>
<evidence type="ECO:0000313" key="1">
    <source>
        <dbReference type="EMBL" id="PZG00335.1"/>
    </source>
</evidence>
<dbReference type="Proteomes" id="UP000248627">
    <property type="component" value="Unassembled WGS sequence"/>
</dbReference>
<protein>
    <submittedName>
        <fullName evidence="1">Uncharacterized protein</fullName>
    </submittedName>
</protein>